<reference evidence="2 3" key="1">
    <citation type="submission" date="2018-10" db="EMBL/GenBank/DDBJ databases">
        <title>Isolation from soil.</title>
        <authorList>
            <person name="Hu J."/>
        </authorList>
    </citation>
    <scope>NUCLEOTIDE SEQUENCE [LARGE SCALE GENOMIC DNA]</scope>
    <source>
        <strain evidence="2 3">NEAU-Ht49</strain>
    </source>
</reference>
<dbReference type="Gene3D" id="3.30.1330.80">
    <property type="entry name" value="Hypothetical protein, similar to alpha- acetolactate decarboxylase, domain 2"/>
    <property type="match status" value="1"/>
</dbReference>
<sequence length="155" mass="16822">MRASELNLGRTFGVTFEHGEDFFDALATFCQENNVSQGYIPMFIGAFSEAEVVGTCNGLKHPEQPLWDRTRVEFVEALGGGTLAHNPTTGQVLPHIHLAAGLKGDNAEGRTSHLLGARVQFLSELLIVEVTGPTMTRPPNPELYDVPLLTFGPTC</sequence>
<comment type="caution">
    <text evidence="2">The sequence shown here is derived from an EMBL/GenBank/DDBJ whole genome shotgun (WGS) entry which is preliminary data.</text>
</comment>
<dbReference type="OrthoDB" id="5067836at2"/>
<proteinExistence type="predicted"/>
<evidence type="ECO:0000313" key="3">
    <source>
        <dbReference type="Proteomes" id="UP000282674"/>
    </source>
</evidence>
<organism evidence="2 3">
    <name type="scientific">Actinomadura harenae</name>
    <dbReference type="NCBI Taxonomy" id="2483351"/>
    <lineage>
        <taxon>Bacteria</taxon>
        <taxon>Bacillati</taxon>
        <taxon>Actinomycetota</taxon>
        <taxon>Actinomycetes</taxon>
        <taxon>Streptosporangiales</taxon>
        <taxon>Thermomonosporaceae</taxon>
        <taxon>Actinomadura</taxon>
    </lineage>
</organism>
<evidence type="ECO:0000313" key="2">
    <source>
        <dbReference type="EMBL" id="RMI37502.1"/>
    </source>
</evidence>
<dbReference type="SUPFAM" id="SSF117856">
    <property type="entry name" value="AF0104/ALDC/Ptd012-like"/>
    <property type="match status" value="1"/>
</dbReference>
<name>A0A3M2LJ53_9ACTN</name>
<dbReference type="Pfam" id="PF03479">
    <property type="entry name" value="PCC"/>
    <property type="match status" value="1"/>
</dbReference>
<protein>
    <submittedName>
        <fullName evidence="2">DUF296 domain-containing protein</fullName>
    </submittedName>
</protein>
<gene>
    <name evidence="2" type="ORF">EBO15_35660</name>
</gene>
<keyword evidence="3" id="KW-1185">Reference proteome</keyword>
<evidence type="ECO:0000259" key="1">
    <source>
        <dbReference type="PROSITE" id="PS51742"/>
    </source>
</evidence>
<accession>A0A3M2LJ53</accession>
<feature type="domain" description="PPC" evidence="1">
    <location>
        <begin position="6"/>
        <end position="152"/>
    </location>
</feature>
<dbReference type="RefSeq" id="WP_122198881.1">
    <property type="nucleotide sequence ID" value="NZ_JBHSKC010000051.1"/>
</dbReference>
<dbReference type="PROSITE" id="PS51742">
    <property type="entry name" value="PPC"/>
    <property type="match status" value="1"/>
</dbReference>
<dbReference type="CDD" id="cd11378">
    <property type="entry name" value="DUF296"/>
    <property type="match status" value="1"/>
</dbReference>
<dbReference type="InterPro" id="IPR005175">
    <property type="entry name" value="PPC_dom"/>
</dbReference>
<dbReference type="Proteomes" id="UP000282674">
    <property type="component" value="Unassembled WGS sequence"/>
</dbReference>
<dbReference type="AlphaFoldDB" id="A0A3M2LJ53"/>
<dbReference type="EMBL" id="RFFG01000105">
    <property type="protein sequence ID" value="RMI37502.1"/>
    <property type="molecule type" value="Genomic_DNA"/>
</dbReference>